<keyword evidence="10" id="KW-1208">Phospholipid metabolism</keyword>
<evidence type="ECO:0000256" key="10">
    <source>
        <dbReference type="ARBA" id="ARBA00023264"/>
    </source>
</evidence>
<dbReference type="PANTHER" id="PTHR14269">
    <property type="entry name" value="CDP-DIACYLGLYCEROL--GLYCEROL-3-PHOSPHATE 3-PHOSPHATIDYLTRANSFERASE-RELATED"/>
    <property type="match status" value="1"/>
</dbReference>
<dbReference type="Pfam" id="PF01066">
    <property type="entry name" value="CDP-OH_P_transf"/>
    <property type="match status" value="1"/>
</dbReference>
<keyword evidence="8 13" id="KW-0472">Membrane</keyword>
<dbReference type="PROSITE" id="PS00379">
    <property type="entry name" value="CDP_ALCOHOL_P_TRANSF"/>
    <property type="match status" value="1"/>
</dbReference>
<feature type="region of interest" description="Disordered" evidence="12">
    <location>
        <begin position="30"/>
        <end position="55"/>
    </location>
</feature>
<dbReference type="InterPro" id="IPR050324">
    <property type="entry name" value="CDP-alcohol_PTase-I"/>
</dbReference>
<evidence type="ECO:0000256" key="3">
    <source>
        <dbReference type="ARBA" id="ARBA00022516"/>
    </source>
</evidence>
<keyword evidence="7" id="KW-0443">Lipid metabolism</keyword>
<dbReference type="Proteomes" id="UP000593735">
    <property type="component" value="Chromosome"/>
</dbReference>
<dbReference type="GO" id="GO:0016780">
    <property type="term" value="F:phosphotransferase activity, for other substituted phosphate groups"/>
    <property type="evidence" value="ECO:0007669"/>
    <property type="project" value="InterPro"/>
</dbReference>
<keyword evidence="15" id="KW-1185">Reference proteome</keyword>
<comment type="subcellular location">
    <subcellularLocation>
        <location evidence="1">Membrane</location>
        <topology evidence="1">Multi-pass membrane protein</topology>
    </subcellularLocation>
</comment>
<dbReference type="GO" id="GO:0016020">
    <property type="term" value="C:membrane"/>
    <property type="evidence" value="ECO:0007669"/>
    <property type="project" value="UniProtKB-SubCell"/>
</dbReference>
<feature type="transmembrane region" description="Helical" evidence="13">
    <location>
        <begin position="221"/>
        <end position="241"/>
    </location>
</feature>
<evidence type="ECO:0000256" key="9">
    <source>
        <dbReference type="ARBA" id="ARBA00023209"/>
    </source>
</evidence>
<dbReference type="Gene3D" id="1.20.120.1760">
    <property type="match status" value="1"/>
</dbReference>
<feature type="transmembrane region" description="Helical" evidence="13">
    <location>
        <begin position="129"/>
        <end position="154"/>
    </location>
</feature>
<name>A0A7S7M709_9ACTN</name>
<evidence type="ECO:0000256" key="6">
    <source>
        <dbReference type="ARBA" id="ARBA00022989"/>
    </source>
</evidence>
<dbReference type="InterPro" id="IPR000462">
    <property type="entry name" value="CDP-OH_P_trans"/>
</dbReference>
<evidence type="ECO:0000256" key="2">
    <source>
        <dbReference type="ARBA" id="ARBA00010441"/>
    </source>
</evidence>
<evidence type="ECO:0000256" key="13">
    <source>
        <dbReference type="SAM" id="Phobius"/>
    </source>
</evidence>
<evidence type="ECO:0000313" key="14">
    <source>
        <dbReference type="EMBL" id="QOY59773.1"/>
    </source>
</evidence>
<feature type="transmembrane region" description="Helical" evidence="13">
    <location>
        <begin position="60"/>
        <end position="83"/>
    </location>
</feature>
<feature type="transmembrane region" description="Helical" evidence="13">
    <location>
        <begin position="175"/>
        <end position="201"/>
    </location>
</feature>
<keyword evidence="5 13" id="KW-0812">Transmembrane</keyword>
<dbReference type="EMBL" id="CP063767">
    <property type="protein sequence ID" value="QOY59773.1"/>
    <property type="molecule type" value="Genomic_DNA"/>
</dbReference>
<comment type="similarity">
    <text evidence="2 11">Belongs to the CDP-alcohol phosphatidyltransferase class-I family.</text>
</comment>
<dbReference type="PANTHER" id="PTHR14269:SF11">
    <property type="entry name" value="CDP-DIACYLGLYCEROL--GLYCEROL-3-PHOSPHATE 3-PHOSPHATIDYLTRANSFERASE"/>
    <property type="match status" value="1"/>
</dbReference>
<feature type="compositionally biased region" description="Basic and acidic residues" evidence="12">
    <location>
        <begin position="30"/>
        <end position="42"/>
    </location>
</feature>
<accession>A0A7S7M709</accession>
<keyword evidence="3" id="KW-0444">Lipid biosynthesis</keyword>
<sequence>MTWTRAARESTYIERRTVSERTERITSEIRGIADADAEERQRTGRPSAPVGSSGNPSTRILTLANVITFCRLGLTIAFLVLFSTGQHRRAALVCYVVAAVTDFLDGQIARRTQTVSWLGKIMDPIMDRVLLFTGVIGLLIVGELPVWVPAFVIGRDAYLGCGGLVLQRYRRRPVDVIYVGKTATALLMFGFCDLLLGWPAVSGLSLVGASWLPGLNAQASAMGIYFVYAGVICSTIAAVDYTRKGVAIVRAGCPKQGRTHDE</sequence>
<evidence type="ECO:0000256" key="7">
    <source>
        <dbReference type="ARBA" id="ARBA00023098"/>
    </source>
</evidence>
<gene>
    <name evidence="14" type="ORF">INP52_04790</name>
</gene>
<organism evidence="14 15">
    <name type="scientific">Thermophilibacter immobilis</name>
    <dbReference type="NCBI Taxonomy" id="2779519"/>
    <lineage>
        <taxon>Bacteria</taxon>
        <taxon>Bacillati</taxon>
        <taxon>Actinomycetota</taxon>
        <taxon>Coriobacteriia</taxon>
        <taxon>Coriobacteriales</taxon>
        <taxon>Atopobiaceae</taxon>
        <taxon>Thermophilibacter</taxon>
    </lineage>
</organism>
<evidence type="ECO:0000313" key="15">
    <source>
        <dbReference type="Proteomes" id="UP000593735"/>
    </source>
</evidence>
<evidence type="ECO:0000256" key="4">
    <source>
        <dbReference type="ARBA" id="ARBA00022679"/>
    </source>
</evidence>
<evidence type="ECO:0000256" key="11">
    <source>
        <dbReference type="RuleBase" id="RU003750"/>
    </source>
</evidence>
<evidence type="ECO:0000256" key="12">
    <source>
        <dbReference type="SAM" id="MobiDB-lite"/>
    </source>
</evidence>
<evidence type="ECO:0000256" key="5">
    <source>
        <dbReference type="ARBA" id="ARBA00022692"/>
    </source>
</evidence>
<keyword evidence="6 13" id="KW-1133">Transmembrane helix</keyword>
<dbReference type="AlphaFoldDB" id="A0A7S7M709"/>
<evidence type="ECO:0000256" key="8">
    <source>
        <dbReference type="ARBA" id="ARBA00023136"/>
    </source>
</evidence>
<dbReference type="GO" id="GO:0046474">
    <property type="term" value="P:glycerophospholipid biosynthetic process"/>
    <property type="evidence" value="ECO:0007669"/>
    <property type="project" value="TreeGrafter"/>
</dbReference>
<evidence type="ECO:0000256" key="1">
    <source>
        <dbReference type="ARBA" id="ARBA00004141"/>
    </source>
</evidence>
<keyword evidence="4 11" id="KW-0808">Transferase</keyword>
<dbReference type="InterPro" id="IPR048254">
    <property type="entry name" value="CDP_ALCOHOL_P_TRANSF_CS"/>
</dbReference>
<keyword evidence="9" id="KW-0594">Phospholipid biosynthesis</keyword>
<protein>
    <submittedName>
        <fullName evidence="14">CDP-alcohol phosphatidyltransferase family protein</fullName>
    </submittedName>
</protein>
<reference evidence="14 15" key="1">
    <citation type="submission" date="2020-10" db="EMBL/GenBank/DDBJ databases">
        <title>Olsenella immobilis sp.nov., isolated from the mud in a fermentation cellar used for the production of Chinese strong-flavoured liquor.</title>
        <authorList>
            <person name="Lu L."/>
        </authorList>
    </citation>
    <scope>NUCLEOTIDE SEQUENCE [LARGE SCALE GENOMIC DNA]</scope>
    <source>
        <strain evidence="14 15">LZLJ-2</strain>
    </source>
</reference>
<dbReference type="KEGG" id="tio:INP52_04790"/>
<dbReference type="InterPro" id="IPR043130">
    <property type="entry name" value="CDP-OH_PTrfase_TM_dom"/>
</dbReference>
<proteinExistence type="inferred from homology"/>